<sequence>MAGAQPGVHALQLKPVCVSDSLKKGTKFVKWDDDSAIVTPIILRSDPQGFFFYWTDQNKETELLDLSLVKDARCGKHARAPKDPKLRELLDVGNIGRLEHRMITVVYGADLVNISYLNLVAFQEEVAKVWWIEISEACHCLNPYDTVLMPVKDFEFLSYLTCVKIPSKNNSAAK</sequence>
<dbReference type="SUPFAM" id="SSF50729">
    <property type="entry name" value="PH domain-like"/>
    <property type="match status" value="1"/>
</dbReference>
<reference evidence="2 3" key="1">
    <citation type="journal article" date="2020" name="Nature">
        <title>Six reference-quality genomes reveal evolution of bat adaptations.</title>
        <authorList>
            <person name="Jebb D."/>
            <person name="Huang Z."/>
            <person name="Pippel M."/>
            <person name="Hughes G.M."/>
            <person name="Lavrichenko K."/>
            <person name="Devanna P."/>
            <person name="Winkler S."/>
            <person name="Jermiin L.S."/>
            <person name="Skirmuntt E.C."/>
            <person name="Katzourakis A."/>
            <person name="Burkitt-Gray L."/>
            <person name="Ray D.A."/>
            <person name="Sullivan K.A.M."/>
            <person name="Roscito J.G."/>
            <person name="Kirilenko B.M."/>
            <person name="Davalos L.M."/>
            <person name="Corthals A.P."/>
            <person name="Power M.L."/>
            <person name="Jones G."/>
            <person name="Ransome R.D."/>
            <person name="Dechmann D.K.N."/>
            <person name="Locatelli A.G."/>
            <person name="Puechmaille S.J."/>
            <person name="Fedrigo O."/>
            <person name="Jarvis E.D."/>
            <person name="Hiller M."/>
            <person name="Vernes S.C."/>
            <person name="Myers E.W."/>
            <person name="Teeling E.C."/>
        </authorList>
    </citation>
    <scope>NUCLEOTIDE SEQUENCE [LARGE SCALE GENOMIC DNA]</scope>
    <source>
        <strain evidence="2">MRouAeg1</strain>
        <tissue evidence="2">Muscle</tissue>
    </source>
</reference>
<protein>
    <submittedName>
        <fullName evidence="2">Phospholipase C beta 1</fullName>
    </submittedName>
</protein>
<feature type="domain" description="PLC-beta PH" evidence="1">
    <location>
        <begin position="18"/>
        <end position="135"/>
    </location>
</feature>
<proteinExistence type="predicted"/>
<comment type="caution">
    <text evidence="2">The sequence shown here is derived from an EMBL/GenBank/DDBJ whole genome shotgun (WGS) entry which is preliminary data.</text>
</comment>
<dbReference type="FunFam" id="2.30.29.240:FF:000011">
    <property type="entry name" value="1-phosphatidylinositol 4,5-bisphosphate phosphodiesterase"/>
    <property type="match status" value="1"/>
</dbReference>
<keyword evidence="3" id="KW-1185">Reference proteome</keyword>
<gene>
    <name evidence="2" type="ORF">HJG63_015428</name>
</gene>
<dbReference type="AlphaFoldDB" id="A0A7J8DK70"/>
<dbReference type="CDD" id="cd13361">
    <property type="entry name" value="PH_PLC_beta"/>
    <property type="match status" value="1"/>
</dbReference>
<organism evidence="2 3">
    <name type="scientific">Rousettus aegyptiacus</name>
    <name type="common">Egyptian fruit bat</name>
    <name type="synonym">Pteropus aegyptiacus</name>
    <dbReference type="NCBI Taxonomy" id="9407"/>
    <lineage>
        <taxon>Eukaryota</taxon>
        <taxon>Metazoa</taxon>
        <taxon>Chordata</taxon>
        <taxon>Craniata</taxon>
        <taxon>Vertebrata</taxon>
        <taxon>Euteleostomi</taxon>
        <taxon>Mammalia</taxon>
        <taxon>Eutheria</taxon>
        <taxon>Laurasiatheria</taxon>
        <taxon>Chiroptera</taxon>
        <taxon>Yinpterochiroptera</taxon>
        <taxon>Pteropodoidea</taxon>
        <taxon>Pteropodidae</taxon>
        <taxon>Rousettinae</taxon>
        <taxon>Rousettus</taxon>
    </lineage>
</organism>
<dbReference type="Proteomes" id="UP000593571">
    <property type="component" value="Unassembled WGS sequence"/>
</dbReference>
<evidence type="ECO:0000313" key="2">
    <source>
        <dbReference type="EMBL" id="KAF6423386.1"/>
    </source>
</evidence>
<dbReference type="Pfam" id="PF17787">
    <property type="entry name" value="PH_14"/>
    <property type="match status" value="1"/>
</dbReference>
<dbReference type="Gene3D" id="2.30.29.240">
    <property type="match status" value="1"/>
</dbReference>
<name>A0A7J8DK70_ROUAE</name>
<accession>A0A7J8DK70</accession>
<dbReference type="InterPro" id="IPR037862">
    <property type="entry name" value="PLC-beta_PH"/>
</dbReference>
<evidence type="ECO:0000313" key="3">
    <source>
        <dbReference type="Proteomes" id="UP000593571"/>
    </source>
</evidence>
<evidence type="ECO:0000259" key="1">
    <source>
        <dbReference type="Pfam" id="PF17787"/>
    </source>
</evidence>
<dbReference type="EMBL" id="JACASE010000012">
    <property type="protein sequence ID" value="KAF6423386.1"/>
    <property type="molecule type" value="Genomic_DNA"/>
</dbReference>